<evidence type="ECO:0000256" key="2">
    <source>
        <dbReference type="ARBA" id="ARBA00022574"/>
    </source>
</evidence>
<keyword evidence="7" id="KW-1185">Reference proteome</keyword>
<keyword evidence="1" id="KW-0690">Ribosome biogenesis</keyword>
<dbReference type="InterPro" id="IPR051959">
    <property type="entry name" value="PAK1-Kinase_Regulator"/>
</dbReference>
<evidence type="ECO:0000256" key="4">
    <source>
        <dbReference type="PROSITE-ProRule" id="PRU00221"/>
    </source>
</evidence>
<evidence type="ECO:0000313" key="7">
    <source>
        <dbReference type="Proteomes" id="UP001473302"/>
    </source>
</evidence>
<dbReference type="PRINTS" id="PR00320">
    <property type="entry name" value="GPROTEINBRPT"/>
</dbReference>
<feature type="repeat" description="WD" evidence="4">
    <location>
        <begin position="160"/>
        <end position="201"/>
    </location>
</feature>
<dbReference type="PROSITE" id="PS00678">
    <property type="entry name" value="WD_REPEATS_1"/>
    <property type="match status" value="2"/>
</dbReference>
<dbReference type="EMBL" id="BAABUK010000024">
    <property type="protein sequence ID" value="GAA5815078.1"/>
    <property type="molecule type" value="Genomic_DNA"/>
</dbReference>
<feature type="region of interest" description="Disordered" evidence="5">
    <location>
        <begin position="388"/>
        <end position="454"/>
    </location>
</feature>
<feature type="compositionally biased region" description="Basic residues" evidence="5">
    <location>
        <begin position="411"/>
        <end position="427"/>
    </location>
</feature>
<evidence type="ECO:0000256" key="1">
    <source>
        <dbReference type="ARBA" id="ARBA00022517"/>
    </source>
</evidence>
<accession>A0ABP9Z7K5</accession>
<dbReference type="PANTHER" id="PTHR44675">
    <property type="entry name" value="PAK1 INTERACTING PROTEIN 1"/>
    <property type="match status" value="1"/>
</dbReference>
<dbReference type="SUPFAM" id="SSF50978">
    <property type="entry name" value="WD40 repeat-like"/>
    <property type="match status" value="1"/>
</dbReference>
<sequence length="454" mass="51015">MESKKRSRPEDDLTDAQIAKQQMLDTFTSANSLLPSTALLDVQEDFRIVVGTYERLLYGVNAFWNEDKTKVDLQPIFIIPAHTGCIRTVAIGGHFLASGSTDEIIRLYDVKKRKEYGSLGGHHSGDITDIQFHGKYMLSASDDHSINLWRTKDWEFLKNLKAHKGRVNSMAIHPTGKIALSVGIDRACIVWNLMTGRRASVNKVGREEPMMVLWNSTGDKYAILFDKTINIYNVADAKVATSITHTSRFHTMQYFHVKESNKDYIVSGSEDKTIRIWDVETGECVREILAHKLRVKAVTVIDCDDKLVLASVSSDGLIRCWDLEKALTTEGEIEPMGEFNTKCRATCITSHVGFAKLEAIAAEEAAIEAAAVKEEKALKKVKLEAKKAKKAELEKAELKKVEPKKAESKKAQPKKVQPKKVQPKKVQPKKEQPKKVETKKAEPQKKKQKVVSKK</sequence>
<dbReference type="PROSITE" id="PS50294">
    <property type="entry name" value="WD_REPEATS_REGION"/>
    <property type="match status" value="1"/>
</dbReference>
<keyword evidence="2 4" id="KW-0853">WD repeat</keyword>
<evidence type="ECO:0000256" key="3">
    <source>
        <dbReference type="ARBA" id="ARBA00022737"/>
    </source>
</evidence>
<keyword evidence="3" id="KW-0677">Repeat</keyword>
<feature type="repeat" description="WD" evidence="4">
    <location>
        <begin position="120"/>
        <end position="159"/>
    </location>
</feature>
<feature type="repeat" description="WD" evidence="4">
    <location>
        <begin position="261"/>
        <end position="287"/>
    </location>
</feature>
<dbReference type="InterPro" id="IPR036322">
    <property type="entry name" value="WD40_repeat_dom_sf"/>
</dbReference>
<feature type="compositionally biased region" description="Basic and acidic residues" evidence="5">
    <location>
        <begin position="388"/>
        <end position="410"/>
    </location>
</feature>
<gene>
    <name evidence="6" type="ORF">MFLAVUS_008584</name>
</gene>
<evidence type="ECO:0000313" key="6">
    <source>
        <dbReference type="EMBL" id="GAA5815078.1"/>
    </source>
</evidence>
<dbReference type="PROSITE" id="PS50082">
    <property type="entry name" value="WD_REPEATS_2"/>
    <property type="match status" value="4"/>
</dbReference>
<feature type="compositionally biased region" description="Basic and acidic residues" evidence="5">
    <location>
        <begin position="428"/>
        <end position="445"/>
    </location>
</feature>
<dbReference type="InterPro" id="IPR020472">
    <property type="entry name" value="WD40_PAC1"/>
</dbReference>
<comment type="caution">
    <text evidence="6">The sequence shown here is derived from an EMBL/GenBank/DDBJ whole genome shotgun (WGS) entry which is preliminary data.</text>
</comment>
<dbReference type="Gene3D" id="2.130.10.10">
    <property type="entry name" value="YVTN repeat-like/Quinoprotein amine dehydrogenase"/>
    <property type="match status" value="2"/>
</dbReference>
<dbReference type="Proteomes" id="UP001473302">
    <property type="component" value="Unassembled WGS sequence"/>
</dbReference>
<feature type="repeat" description="WD" evidence="4">
    <location>
        <begin position="79"/>
        <end position="118"/>
    </location>
</feature>
<name>A0ABP9Z7K5_9FUNG</name>
<dbReference type="Pfam" id="PF00400">
    <property type="entry name" value="WD40"/>
    <property type="match status" value="5"/>
</dbReference>
<dbReference type="CDD" id="cd00200">
    <property type="entry name" value="WD40"/>
    <property type="match status" value="1"/>
</dbReference>
<dbReference type="SMART" id="SM00320">
    <property type="entry name" value="WD40"/>
    <property type="match status" value="5"/>
</dbReference>
<dbReference type="InterPro" id="IPR015943">
    <property type="entry name" value="WD40/YVTN_repeat-like_dom_sf"/>
</dbReference>
<dbReference type="PANTHER" id="PTHR44675:SF1">
    <property type="entry name" value="P21-ACTIVATED PROTEIN KINASE-INTERACTING PROTEIN 1"/>
    <property type="match status" value="1"/>
</dbReference>
<proteinExistence type="predicted"/>
<protein>
    <submittedName>
        <fullName evidence="6">Uncharacterized protein</fullName>
    </submittedName>
</protein>
<dbReference type="InterPro" id="IPR001680">
    <property type="entry name" value="WD40_rpt"/>
</dbReference>
<dbReference type="InterPro" id="IPR019775">
    <property type="entry name" value="WD40_repeat_CS"/>
</dbReference>
<evidence type="ECO:0000256" key="5">
    <source>
        <dbReference type="SAM" id="MobiDB-lite"/>
    </source>
</evidence>
<organism evidence="6 7">
    <name type="scientific">Mucor flavus</name>
    <dbReference type="NCBI Taxonomy" id="439312"/>
    <lineage>
        <taxon>Eukaryota</taxon>
        <taxon>Fungi</taxon>
        <taxon>Fungi incertae sedis</taxon>
        <taxon>Mucoromycota</taxon>
        <taxon>Mucoromycotina</taxon>
        <taxon>Mucoromycetes</taxon>
        <taxon>Mucorales</taxon>
        <taxon>Mucorineae</taxon>
        <taxon>Mucoraceae</taxon>
        <taxon>Mucor</taxon>
    </lineage>
</organism>
<reference evidence="6 7" key="1">
    <citation type="submission" date="2024-04" db="EMBL/GenBank/DDBJ databases">
        <title>genome sequences of Mucor flavus KT1a and Helicostylum pulchrum KT1b strains isolated from the surface of a dry-aged beef.</title>
        <authorList>
            <person name="Toyotome T."/>
            <person name="Hosono M."/>
            <person name="Torimaru M."/>
            <person name="Fukuda K."/>
            <person name="Mikami N."/>
        </authorList>
    </citation>
    <scope>NUCLEOTIDE SEQUENCE [LARGE SCALE GENOMIC DNA]</scope>
    <source>
        <strain evidence="6 7">KT1a</strain>
    </source>
</reference>